<dbReference type="PANTHER" id="PTHR47447">
    <property type="entry name" value="OS03G0856100 PROTEIN"/>
    <property type="match status" value="1"/>
</dbReference>
<sequence length="244" mass="27514">MSSFQLVAVEVQNQSCHCLMQECRCDSFEEASMLLEELQLFDNKVYGVVHGLLMGYSDNIWVQARSLFDEVKLMDSSTASAFYNAVTDVLWHFGQKRGAQLVVLEGRRRQVWENVWSNSCLDLHLMSSGAARAMVHSWLLNIHAIVFEGHELPKLLSILTGWGKHSKKVGDGTLRRVVEALLSGMGAPFRLAKCNFGRFESTGPLVTAWLRKSGTKRLLVLHDERSHPECTRIEQISNLQALPL</sequence>
<dbReference type="InterPro" id="IPR002625">
    <property type="entry name" value="Smr_dom"/>
</dbReference>
<dbReference type="PROSITE" id="PS50828">
    <property type="entry name" value="SMR"/>
    <property type="match status" value="1"/>
</dbReference>
<protein>
    <recommendedName>
        <fullName evidence="2">Smr domain-containing protein</fullName>
    </recommendedName>
</protein>
<feature type="domain" description="Smr" evidence="2">
    <location>
        <begin position="121"/>
        <end position="210"/>
    </location>
</feature>
<dbReference type="SUPFAM" id="SSF160443">
    <property type="entry name" value="SMR domain-like"/>
    <property type="match status" value="1"/>
</dbReference>
<reference evidence="3 4" key="1">
    <citation type="journal article" date="2024" name="G3 (Bethesda)">
        <title>Genome assembly of Hibiscus sabdariffa L. provides insights into metabolisms of medicinal natural products.</title>
        <authorList>
            <person name="Kim T."/>
        </authorList>
    </citation>
    <scope>NUCLEOTIDE SEQUENCE [LARGE SCALE GENOMIC DNA]</scope>
    <source>
        <strain evidence="3">TK-2024</strain>
        <tissue evidence="3">Old leaves</tissue>
    </source>
</reference>
<dbReference type="PANTHER" id="PTHR47447:SF29">
    <property type="entry name" value="PPR CONTAINING PLANT PROTEIN"/>
    <property type="match status" value="1"/>
</dbReference>
<evidence type="ECO:0000259" key="2">
    <source>
        <dbReference type="PROSITE" id="PS50828"/>
    </source>
</evidence>
<dbReference type="SMART" id="SM00463">
    <property type="entry name" value="SMR"/>
    <property type="match status" value="1"/>
</dbReference>
<proteinExistence type="predicted"/>
<evidence type="ECO:0000313" key="4">
    <source>
        <dbReference type="Proteomes" id="UP001396334"/>
    </source>
</evidence>
<keyword evidence="4" id="KW-1185">Reference proteome</keyword>
<keyword evidence="1" id="KW-0677">Repeat</keyword>
<accession>A0ABR2TTX6</accession>
<organism evidence="3 4">
    <name type="scientific">Hibiscus sabdariffa</name>
    <name type="common">roselle</name>
    <dbReference type="NCBI Taxonomy" id="183260"/>
    <lineage>
        <taxon>Eukaryota</taxon>
        <taxon>Viridiplantae</taxon>
        <taxon>Streptophyta</taxon>
        <taxon>Embryophyta</taxon>
        <taxon>Tracheophyta</taxon>
        <taxon>Spermatophyta</taxon>
        <taxon>Magnoliopsida</taxon>
        <taxon>eudicotyledons</taxon>
        <taxon>Gunneridae</taxon>
        <taxon>Pentapetalae</taxon>
        <taxon>rosids</taxon>
        <taxon>malvids</taxon>
        <taxon>Malvales</taxon>
        <taxon>Malvaceae</taxon>
        <taxon>Malvoideae</taxon>
        <taxon>Hibiscus</taxon>
    </lineage>
</organism>
<dbReference type="InterPro" id="IPR036063">
    <property type="entry name" value="Smr_dom_sf"/>
</dbReference>
<name>A0ABR2TTX6_9ROSI</name>
<evidence type="ECO:0000256" key="1">
    <source>
        <dbReference type="ARBA" id="ARBA00022737"/>
    </source>
</evidence>
<gene>
    <name evidence="3" type="ORF">V6N11_015930</name>
</gene>
<dbReference type="EMBL" id="JBBPBN010000004">
    <property type="protein sequence ID" value="KAK9040791.1"/>
    <property type="molecule type" value="Genomic_DNA"/>
</dbReference>
<evidence type="ECO:0000313" key="3">
    <source>
        <dbReference type="EMBL" id="KAK9040791.1"/>
    </source>
</evidence>
<comment type="caution">
    <text evidence="3">The sequence shown here is derived from an EMBL/GenBank/DDBJ whole genome shotgun (WGS) entry which is preliminary data.</text>
</comment>
<dbReference type="Gene3D" id="3.30.1370.110">
    <property type="match status" value="1"/>
</dbReference>
<dbReference type="Proteomes" id="UP001396334">
    <property type="component" value="Unassembled WGS sequence"/>
</dbReference>